<proteinExistence type="predicted"/>
<reference evidence="2" key="1">
    <citation type="submission" date="2023-10" db="EMBL/GenBank/DDBJ databases">
        <authorList>
            <person name="Chen Y."/>
            <person name="Shah S."/>
            <person name="Dougan E. K."/>
            <person name="Thang M."/>
            <person name="Chan C."/>
        </authorList>
    </citation>
    <scope>NUCLEOTIDE SEQUENCE [LARGE SCALE GENOMIC DNA]</scope>
</reference>
<dbReference type="EMBL" id="CAUYUJ010005692">
    <property type="protein sequence ID" value="CAK0814620.1"/>
    <property type="molecule type" value="Genomic_DNA"/>
</dbReference>
<feature type="transmembrane region" description="Helical" evidence="1">
    <location>
        <begin position="69"/>
        <end position="89"/>
    </location>
</feature>
<sequence length="301" mass="33110">MHWVSRTFFVPTPLRYNYEELALQRAMRRADAAFGLATGLVYAWAVALPCAPDWSALPSGPPRPVVASAAPWAPALRWAAAVLALLPMWQHTVVLPTPTKGDNAFIVKRVFGGWVYLTRWTLFMQGLHHLATALEAVADERKATWIVLLTHEATVLLSLLGVFVSVQYFSLVRGHPLCRAEEQEVDRQRAALSGLADQLARPLRRAGPAGPARLEGPSPPRVCVPRGPRPACARHGAVLHALRLPASHQLHLTRAWPYSFMVNFGRSPVVWAQFVLGQVAVFLVIFLVIVVGACQLLPAAW</sequence>
<gene>
    <name evidence="2" type="ORF">PCOR1329_LOCUS18177</name>
</gene>
<keyword evidence="3" id="KW-1185">Reference proteome</keyword>
<dbReference type="Proteomes" id="UP001189429">
    <property type="component" value="Unassembled WGS sequence"/>
</dbReference>
<keyword evidence="1" id="KW-0812">Transmembrane</keyword>
<accession>A0ABN9R854</accession>
<protein>
    <recommendedName>
        <fullName evidence="4">Protein S-acyltransferase</fullName>
    </recommendedName>
</protein>
<evidence type="ECO:0000313" key="2">
    <source>
        <dbReference type="EMBL" id="CAK0814620.1"/>
    </source>
</evidence>
<evidence type="ECO:0008006" key="4">
    <source>
        <dbReference type="Google" id="ProtNLM"/>
    </source>
</evidence>
<feature type="transmembrane region" description="Helical" evidence="1">
    <location>
        <begin position="143"/>
        <end position="169"/>
    </location>
</feature>
<feature type="transmembrane region" description="Helical" evidence="1">
    <location>
        <begin position="110"/>
        <end position="131"/>
    </location>
</feature>
<keyword evidence="1" id="KW-0472">Membrane</keyword>
<feature type="transmembrane region" description="Helical" evidence="1">
    <location>
        <begin position="32"/>
        <end position="49"/>
    </location>
</feature>
<feature type="transmembrane region" description="Helical" evidence="1">
    <location>
        <begin position="269"/>
        <end position="298"/>
    </location>
</feature>
<evidence type="ECO:0000256" key="1">
    <source>
        <dbReference type="SAM" id="Phobius"/>
    </source>
</evidence>
<keyword evidence="1" id="KW-1133">Transmembrane helix</keyword>
<name>A0ABN9R854_9DINO</name>
<comment type="caution">
    <text evidence="2">The sequence shown here is derived from an EMBL/GenBank/DDBJ whole genome shotgun (WGS) entry which is preliminary data.</text>
</comment>
<organism evidence="2 3">
    <name type="scientific">Prorocentrum cordatum</name>
    <dbReference type="NCBI Taxonomy" id="2364126"/>
    <lineage>
        <taxon>Eukaryota</taxon>
        <taxon>Sar</taxon>
        <taxon>Alveolata</taxon>
        <taxon>Dinophyceae</taxon>
        <taxon>Prorocentrales</taxon>
        <taxon>Prorocentraceae</taxon>
        <taxon>Prorocentrum</taxon>
    </lineage>
</organism>
<evidence type="ECO:0000313" key="3">
    <source>
        <dbReference type="Proteomes" id="UP001189429"/>
    </source>
</evidence>